<organism evidence="1 2">
    <name type="scientific">Coemansia aciculifera</name>
    <dbReference type="NCBI Taxonomy" id="417176"/>
    <lineage>
        <taxon>Eukaryota</taxon>
        <taxon>Fungi</taxon>
        <taxon>Fungi incertae sedis</taxon>
        <taxon>Zoopagomycota</taxon>
        <taxon>Kickxellomycotina</taxon>
        <taxon>Kickxellomycetes</taxon>
        <taxon>Kickxellales</taxon>
        <taxon>Kickxellaceae</taxon>
        <taxon>Coemansia</taxon>
    </lineage>
</organism>
<gene>
    <name evidence="1" type="ORF">IWW38_005529</name>
</gene>
<accession>A0ACC1LW84</accession>
<feature type="non-terminal residue" evidence="1">
    <location>
        <position position="387"/>
    </location>
</feature>
<sequence length="387" mass="42394">QHCLIPWLDIAALPTLSTGFSRRRLVAFDSSAAKEHFVSYLSPLTHILLAISNHIEGESRGSGSGNAEESFNWQWLEDLLVVYVRGSSSDSENHSDTIDALLDVYTLSSVTSLRKSIENVAASICLTDSKAALSFLERVFSVRPLGISTLHELRPKVLSHMPPVTDTPEDTKSAFRPSYELFPLAAQVLKLALHDGSEDKVAEAVDIISVCFRAMARHLNTRRPTISLNPRLKSRGKLEAPLTDLSDSAIKGLASAKAFKPDEAPASANAHALERSTYLLTLLLLNHGGINGAKHFVKSLASSSIILKSAVALVKPEMALFSTVPVTLKLLNLLWAAVDDGEAMVGDVRAEHIWSKVDFKHLAKRISDDSPDMHMTWPYVKATYIEH</sequence>
<name>A0ACC1LW84_9FUNG</name>
<evidence type="ECO:0000313" key="1">
    <source>
        <dbReference type="EMBL" id="KAJ2883572.1"/>
    </source>
</evidence>
<comment type="caution">
    <text evidence="1">The sequence shown here is derived from an EMBL/GenBank/DDBJ whole genome shotgun (WGS) entry which is preliminary data.</text>
</comment>
<reference evidence="1" key="1">
    <citation type="submission" date="2022-07" db="EMBL/GenBank/DDBJ databases">
        <title>Phylogenomic reconstructions and comparative analyses of Kickxellomycotina fungi.</title>
        <authorList>
            <person name="Reynolds N.K."/>
            <person name="Stajich J.E."/>
            <person name="Barry K."/>
            <person name="Grigoriev I.V."/>
            <person name="Crous P."/>
            <person name="Smith M.E."/>
        </authorList>
    </citation>
    <scope>NUCLEOTIDE SEQUENCE</scope>
    <source>
        <strain evidence="1">CBS 190363</strain>
    </source>
</reference>
<evidence type="ECO:0000313" key="2">
    <source>
        <dbReference type="Proteomes" id="UP001139981"/>
    </source>
</evidence>
<keyword evidence="2" id="KW-1185">Reference proteome</keyword>
<dbReference type="Proteomes" id="UP001139981">
    <property type="component" value="Unassembled WGS sequence"/>
</dbReference>
<proteinExistence type="predicted"/>
<dbReference type="EMBL" id="JANBVB010002631">
    <property type="protein sequence ID" value="KAJ2883572.1"/>
    <property type="molecule type" value="Genomic_DNA"/>
</dbReference>
<protein>
    <submittedName>
        <fullName evidence="1">Uncharacterized protein</fullName>
    </submittedName>
</protein>
<feature type="non-terminal residue" evidence="1">
    <location>
        <position position="1"/>
    </location>
</feature>